<gene>
    <name evidence="3" type="primary">LOC113866371</name>
</gene>
<evidence type="ECO:0000313" key="3">
    <source>
        <dbReference type="RefSeq" id="XP_027357065.1"/>
    </source>
</evidence>
<name>A0A8B8LLC7_ABRPR</name>
<reference evidence="3" key="2">
    <citation type="submission" date="2025-08" db="UniProtKB">
        <authorList>
            <consortium name="RefSeq"/>
        </authorList>
    </citation>
    <scope>IDENTIFICATION</scope>
    <source>
        <tissue evidence="3">Young leaves</tissue>
    </source>
</reference>
<reference evidence="2" key="1">
    <citation type="journal article" date="2019" name="Toxins">
        <title>Detection of Abrin-Like and Prepropulchellin-Like Toxin Genes and Transcripts Using Whole Genome Sequencing and Full-Length Transcript Sequencing of Abrus precatorius.</title>
        <authorList>
            <person name="Hovde B.T."/>
            <person name="Daligault H.E."/>
            <person name="Hanschen E.R."/>
            <person name="Kunde Y.A."/>
            <person name="Johnson M.B."/>
            <person name="Starkenburg S.R."/>
            <person name="Johnson S.L."/>
        </authorList>
    </citation>
    <scope>NUCLEOTIDE SEQUENCE [LARGE SCALE GENOMIC DNA]</scope>
</reference>
<dbReference type="AlphaFoldDB" id="A0A8B8LLC7"/>
<feature type="region of interest" description="Disordered" evidence="1">
    <location>
        <begin position="95"/>
        <end position="131"/>
    </location>
</feature>
<evidence type="ECO:0000313" key="2">
    <source>
        <dbReference type="Proteomes" id="UP000694853"/>
    </source>
</evidence>
<organism evidence="2 3">
    <name type="scientific">Abrus precatorius</name>
    <name type="common">Indian licorice</name>
    <name type="synonym">Glycine abrus</name>
    <dbReference type="NCBI Taxonomy" id="3816"/>
    <lineage>
        <taxon>Eukaryota</taxon>
        <taxon>Viridiplantae</taxon>
        <taxon>Streptophyta</taxon>
        <taxon>Embryophyta</taxon>
        <taxon>Tracheophyta</taxon>
        <taxon>Spermatophyta</taxon>
        <taxon>Magnoliopsida</taxon>
        <taxon>eudicotyledons</taxon>
        <taxon>Gunneridae</taxon>
        <taxon>Pentapetalae</taxon>
        <taxon>rosids</taxon>
        <taxon>fabids</taxon>
        <taxon>Fabales</taxon>
        <taxon>Fabaceae</taxon>
        <taxon>Papilionoideae</taxon>
        <taxon>50 kb inversion clade</taxon>
        <taxon>NPAAA clade</taxon>
        <taxon>indigoferoid/millettioid clade</taxon>
        <taxon>Abreae</taxon>
        <taxon>Abrus</taxon>
    </lineage>
</organism>
<accession>A0A8B8LLC7</accession>
<dbReference type="RefSeq" id="XP_027357065.1">
    <property type="nucleotide sequence ID" value="XM_027501264.1"/>
</dbReference>
<evidence type="ECO:0000256" key="1">
    <source>
        <dbReference type="SAM" id="MobiDB-lite"/>
    </source>
</evidence>
<dbReference type="Proteomes" id="UP000694853">
    <property type="component" value="Unplaced"/>
</dbReference>
<feature type="compositionally biased region" description="Pro residues" evidence="1">
    <location>
        <begin position="96"/>
        <end position="119"/>
    </location>
</feature>
<dbReference type="KEGG" id="aprc:113866371"/>
<keyword evidence="2" id="KW-1185">Reference proteome</keyword>
<protein>
    <submittedName>
        <fullName evidence="3">Extensin-3-like</fullName>
    </submittedName>
</protein>
<sequence>MNKPSGLLRAPPTLAQMGHSQFSCNIKLVLMGLALLAKVTWEDKIEAPSSDLFCISDCATCPVICSPPPPILITKSYPPPSPSVPHYPSPSYFTFSPPPPNSPPSPSSHSSAPPPPPPFKSYTPPSGSAQPQPTVIVGPHDFSYPYYYFYASAASSLSNHAPFLVLLLLPIGYSIVGNW</sequence>
<dbReference type="GeneID" id="113866371"/>
<dbReference type="OrthoDB" id="1435463at2759"/>
<proteinExistence type="predicted"/>